<comment type="catalytic activity">
    <reaction evidence="8">
        <text>L-glutamine + H2O = L-glutamate + NH4(+)</text>
        <dbReference type="Rhea" id="RHEA:15889"/>
        <dbReference type="ChEBI" id="CHEBI:15377"/>
        <dbReference type="ChEBI" id="CHEBI:28938"/>
        <dbReference type="ChEBI" id="CHEBI:29985"/>
        <dbReference type="ChEBI" id="CHEBI:58359"/>
        <dbReference type="EC" id="3.5.1.2"/>
    </reaction>
</comment>
<proteinExistence type="inferred from homology"/>
<dbReference type="Gene3D" id="3.40.50.880">
    <property type="match status" value="1"/>
</dbReference>
<name>A0ABQ5VSN3_9RHOB</name>
<dbReference type="SUPFAM" id="SSF52317">
    <property type="entry name" value="Class I glutamine amidotransferase-like"/>
    <property type="match status" value="1"/>
</dbReference>
<comment type="pathway">
    <text evidence="8">Purine metabolism; IMP biosynthesis via de novo pathway; 5-amino-1-(5-phospho-D-ribosyl)imidazole from N(2)-formyl-N(1)-(5-phospho-D-ribosyl)glycinamide: step 1/2.</text>
</comment>
<evidence type="ECO:0000313" key="10">
    <source>
        <dbReference type="Proteomes" id="UP001156694"/>
    </source>
</evidence>
<dbReference type="Pfam" id="PF13507">
    <property type="entry name" value="GATase_5"/>
    <property type="match status" value="1"/>
</dbReference>
<protein>
    <recommendedName>
        <fullName evidence="8">Phosphoribosylformylglycinamidine synthase subunit PurQ</fullName>
        <shortName evidence="8">FGAM synthase</shortName>
        <ecNumber evidence="8">6.3.5.3</ecNumber>
    </recommendedName>
    <alternativeName>
        <fullName evidence="8">Formylglycinamide ribonucleotide amidotransferase subunit I</fullName>
        <shortName evidence="8">FGAR amidotransferase I</shortName>
        <shortName evidence="8">FGAR-AT I</shortName>
    </alternativeName>
    <alternativeName>
        <fullName evidence="8">Glutaminase PurQ</fullName>
        <ecNumber evidence="8">3.5.1.2</ecNumber>
    </alternativeName>
    <alternativeName>
        <fullName evidence="8">Phosphoribosylformylglycinamidine synthase subunit I</fullName>
    </alternativeName>
</protein>
<feature type="active site" description="Nucleophile" evidence="8">
    <location>
        <position position="89"/>
    </location>
</feature>
<evidence type="ECO:0000256" key="6">
    <source>
        <dbReference type="ARBA" id="ARBA00022840"/>
    </source>
</evidence>
<feature type="active site" evidence="8">
    <location>
        <position position="199"/>
    </location>
</feature>
<dbReference type="CDD" id="cd01740">
    <property type="entry name" value="GATase1_FGAR_AT"/>
    <property type="match status" value="1"/>
</dbReference>
<keyword evidence="2 8" id="KW-0436">Ligase</keyword>
<evidence type="ECO:0000256" key="3">
    <source>
        <dbReference type="ARBA" id="ARBA00022741"/>
    </source>
</evidence>
<dbReference type="EC" id="6.3.5.3" evidence="8"/>
<keyword evidence="4 8" id="KW-0658">Purine biosynthesis</keyword>
<keyword evidence="1 8" id="KW-0963">Cytoplasm</keyword>
<comment type="subunit">
    <text evidence="8">Part of the FGAM synthase complex composed of 1 PurL, 1 PurQ and 2 PurS subunits.</text>
</comment>
<evidence type="ECO:0000256" key="7">
    <source>
        <dbReference type="ARBA" id="ARBA00022962"/>
    </source>
</evidence>
<feature type="active site" evidence="8">
    <location>
        <position position="197"/>
    </location>
</feature>
<comment type="function">
    <text evidence="8">Part of the phosphoribosylformylglycinamidine synthase complex involved in the purines biosynthetic pathway. Catalyzes the ATP-dependent conversion of formylglycinamide ribonucleotide (FGAR) and glutamine to yield formylglycinamidine ribonucleotide (FGAM) and glutamate. The FGAM synthase complex is composed of three subunits. PurQ produces an ammonia molecule by converting glutamine to glutamate. PurL transfers the ammonia molecule to FGAR to form FGAM in an ATP-dependent manner. PurS interacts with PurQ and PurL and is thought to assist in the transfer of the ammonia molecule from PurQ to PurL.</text>
</comment>
<keyword evidence="6 8" id="KW-0067">ATP-binding</keyword>
<dbReference type="PANTHER" id="PTHR47552:SF1">
    <property type="entry name" value="PHOSPHORIBOSYLFORMYLGLYCINAMIDINE SYNTHASE SUBUNIT PURQ"/>
    <property type="match status" value="1"/>
</dbReference>
<comment type="caution">
    <text evidence="9">The sequence shown here is derived from an EMBL/GenBank/DDBJ whole genome shotgun (WGS) entry which is preliminary data.</text>
</comment>
<dbReference type="SMART" id="SM01211">
    <property type="entry name" value="GATase_5"/>
    <property type="match status" value="1"/>
</dbReference>
<organism evidence="9 10">
    <name type="scientific">Amylibacter marinus</name>
    <dbReference type="NCBI Taxonomy" id="1475483"/>
    <lineage>
        <taxon>Bacteria</taxon>
        <taxon>Pseudomonadati</taxon>
        <taxon>Pseudomonadota</taxon>
        <taxon>Alphaproteobacteria</taxon>
        <taxon>Rhodobacterales</taxon>
        <taxon>Paracoccaceae</taxon>
        <taxon>Amylibacter</taxon>
    </lineage>
</organism>
<keyword evidence="5 8" id="KW-0378">Hydrolase</keyword>
<reference evidence="10" key="1">
    <citation type="journal article" date="2019" name="Int. J. Syst. Evol. Microbiol.">
        <title>The Global Catalogue of Microorganisms (GCM) 10K type strain sequencing project: providing services to taxonomists for standard genome sequencing and annotation.</title>
        <authorList>
            <consortium name="The Broad Institute Genomics Platform"/>
            <consortium name="The Broad Institute Genome Sequencing Center for Infectious Disease"/>
            <person name="Wu L."/>
            <person name="Ma J."/>
        </authorList>
    </citation>
    <scope>NUCLEOTIDE SEQUENCE [LARGE SCALE GENOMIC DNA]</scope>
    <source>
        <strain evidence="10">NBRC 110140</strain>
    </source>
</reference>
<keyword evidence="3 8" id="KW-0547">Nucleotide-binding</keyword>
<keyword evidence="7 8" id="KW-0315">Glutamine amidotransferase</keyword>
<sequence>MRAAVIQFPGSNCDRDMAVALDKVTGSNSPTQMIWHKESGLPEGLDVIAIPGGFSFGDYLRCGAIAARSPIMRAVVDFANKGGYVLGVCNGFQVLTETGLLPGALMRNAGLKFICKDLKLRVETTASDYTSGYSKGAEITVPVAHHDGNYNADAETLAQLADQDRVAFRYVNNPNGSTDDIAGILSENRRVLGMMPHPERLNDASLGGMDGHGLFQSVAQAFVNA</sequence>
<dbReference type="NCBIfam" id="TIGR01737">
    <property type="entry name" value="FGAM_synth_I"/>
    <property type="match status" value="1"/>
</dbReference>
<dbReference type="Proteomes" id="UP001156694">
    <property type="component" value="Unassembled WGS sequence"/>
</dbReference>
<dbReference type="HAMAP" id="MF_00421">
    <property type="entry name" value="PurQ"/>
    <property type="match status" value="1"/>
</dbReference>
<dbReference type="PIRSF" id="PIRSF001586">
    <property type="entry name" value="FGAM_synth_I"/>
    <property type="match status" value="1"/>
</dbReference>
<evidence type="ECO:0000256" key="5">
    <source>
        <dbReference type="ARBA" id="ARBA00022801"/>
    </source>
</evidence>
<evidence type="ECO:0000313" key="9">
    <source>
        <dbReference type="EMBL" id="GLQ34199.1"/>
    </source>
</evidence>
<comment type="catalytic activity">
    <reaction evidence="8">
        <text>N(2)-formyl-N(1)-(5-phospho-beta-D-ribosyl)glycinamide + L-glutamine + ATP + H2O = 2-formamido-N(1)-(5-O-phospho-beta-D-ribosyl)acetamidine + L-glutamate + ADP + phosphate + H(+)</text>
        <dbReference type="Rhea" id="RHEA:17129"/>
        <dbReference type="ChEBI" id="CHEBI:15377"/>
        <dbReference type="ChEBI" id="CHEBI:15378"/>
        <dbReference type="ChEBI" id="CHEBI:29985"/>
        <dbReference type="ChEBI" id="CHEBI:30616"/>
        <dbReference type="ChEBI" id="CHEBI:43474"/>
        <dbReference type="ChEBI" id="CHEBI:58359"/>
        <dbReference type="ChEBI" id="CHEBI:147286"/>
        <dbReference type="ChEBI" id="CHEBI:147287"/>
        <dbReference type="ChEBI" id="CHEBI:456216"/>
        <dbReference type="EC" id="6.3.5.3"/>
    </reaction>
</comment>
<dbReference type="NCBIfam" id="NF002957">
    <property type="entry name" value="PRK03619.1"/>
    <property type="match status" value="1"/>
</dbReference>
<accession>A0ABQ5VSN3</accession>
<dbReference type="InterPro" id="IPR010075">
    <property type="entry name" value="PRibForGlyAmidine_synth_PurQ"/>
</dbReference>
<keyword evidence="10" id="KW-1185">Reference proteome</keyword>
<evidence type="ECO:0000256" key="8">
    <source>
        <dbReference type="HAMAP-Rule" id="MF_00421"/>
    </source>
</evidence>
<dbReference type="PANTHER" id="PTHR47552">
    <property type="entry name" value="PHOSPHORIBOSYLFORMYLGLYCINAMIDINE SYNTHASE SUBUNIT PURQ"/>
    <property type="match status" value="1"/>
</dbReference>
<dbReference type="InterPro" id="IPR029062">
    <property type="entry name" value="Class_I_gatase-like"/>
</dbReference>
<dbReference type="PROSITE" id="PS51273">
    <property type="entry name" value="GATASE_TYPE_1"/>
    <property type="match status" value="1"/>
</dbReference>
<gene>
    <name evidence="8 9" type="primary">purQ</name>
    <name evidence="9" type="ORF">GCM10007939_04820</name>
</gene>
<dbReference type="EC" id="3.5.1.2" evidence="8"/>
<dbReference type="RefSeq" id="WP_284375858.1">
    <property type="nucleotide sequence ID" value="NZ_BSNN01000002.1"/>
</dbReference>
<dbReference type="EMBL" id="BSNN01000002">
    <property type="protein sequence ID" value="GLQ34199.1"/>
    <property type="molecule type" value="Genomic_DNA"/>
</dbReference>
<evidence type="ECO:0000256" key="1">
    <source>
        <dbReference type="ARBA" id="ARBA00022490"/>
    </source>
</evidence>
<evidence type="ECO:0000256" key="2">
    <source>
        <dbReference type="ARBA" id="ARBA00022598"/>
    </source>
</evidence>
<comment type="subcellular location">
    <subcellularLocation>
        <location evidence="8">Cytoplasm</location>
    </subcellularLocation>
</comment>
<evidence type="ECO:0000256" key="4">
    <source>
        <dbReference type="ARBA" id="ARBA00022755"/>
    </source>
</evidence>